<evidence type="ECO:0000259" key="3">
    <source>
        <dbReference type="PROSITE" id="PS50846"/>
    </source>
</evidence>
<proteinExistence type="predicted"/>
<sequence>MSKEANKFLKIQACVLKVNNICCDGCQKKVRRVLLRTEGVYEVTIDGEKRKVTVTGTADPATLIRKLNKAGKHAELWHAKGGGQQKLTDMLQGHKLDHAKGQQKGGGGGGGGGGKEKKSQKQTQEMGKGFKDLKFPDLKLPFKKDDNRKVKFDLPSQEEVDDGSDYDSDDDDDWEEFDDEDLDDMHDEFGGDGMLGGPKAMNPNLKNFNQFNGKENKAASHKKGGGGKGVNLVQVINKAMGSKNGGDGKQNQASGGGKKGHGTHESKNGGGSNKNAKGGNQGNHGHPSSHGANKHVDGSNSHGFPAGGMPPGYFQPGTMPPEMMMAGGNPYQQQQYLQALMQQQQQQQRMMMMGGAERPAFSPAQLGYGYGRPVYMPQMQPYPQEVPYNMFSDENPNSCSVM</sequence>
<protein>
    <recommendedName>
        <fullName evidence="3">HMA domain-containing protein</fullName>
    </recommendedName>
</protein>
<gene>
    <name evidence="4" type="ORF">ZIOFF_063631</name>
</gene>
<feature type="compositionally biased region" description="Acidic residues" evidence="2">
    <location>
        <begin position="156"/>
        <end position="182"/>
    </location>
</feature>
<accession>A0A8J5F2F4</accession>
<feature type="domain" description="HMA" evidence="3">
    <location>
        <begin position="12"/>
        <end position="75"/>
    </location>
</feature>
<evidence type="ECO:0000256" key="1">
    <source>
        <dbReference type="ARBA" id="ARBA00022723"/>
    </source>
</evidence>
<name>A0A8J5F2F4_ZINOF</name>
<feature type="compositionally biased region" description="Gly residues" evidence="2">
    <location>
        <begin position="103"/>
        <end position="113"/>
    </location>
</feature>
<keyword evidence="5" id="KW-1185">Reference proteome</keyword>
<comment type="caution">
    <text evidence="4">The sequence shown here is derived from an EMBL/GenBank/DDBJ whole genome shotgun (WGS) entry which is preliminary data.</text>
</comment>
<feature type="region of interest" description="Disordered" evidence="2">
    <location>
        <begin position="97"/>
        <end position="132"/>
    </location>
</feature>
<dbReference type="PANTHER" id="PTHR45868:SF93">
    <property type="entry name" value="OS12G0144600 PROTEIN"/>
    <property type="match status" value="1"/>
</dbReference>
<evidence type="ECO:0000313" key="4">
    <source>
        <dbReference type="EMBL" id="KAG6480153.1"/>
    </source>
</evidence>
<reference evidence="4 5" key="1">
    <citation type="submission" date="2020-08" db="EMBL/GenBank/DDBJ databases">
        <title>Plant Genome Project.</title>
        <authorList>
            <person name="Zhang R.-G."/>
        </authorList>
    </citation>
    <scope>NUCLEOTIDE SEQUENCE [LARGE SCALE GENOMIC DNA]</scope>
    <source>
        <tissue evidence="4">Rhizome</tissue>
    </source>
</reference>
<organism evidence="4 5">
    <name type="scientific">Zingiber officinale</name>
    <name type="common">Ginger</name>
    <name type="synonym">Amomum zingiber</name>
    <dbReference type="NCBI Taxonomy" id="94328"/>
    <lineage>
        <taxon>Eukaryota</taxon>
        <taxon>Viridiplantae</taxon>
        <taxon>Streptophyta</taxon>
        <taxon>Embryophyta</taxon>
        <taxon>Tracheophyta</taxon>
        <taxon>Spermatophyta</taxon>
        <taxon>Magnoliopsida</taxon>
        <taxon>Liliopsida</taxon>
        <taxon>Zingiberales</taxon>
        <taxon>Zingiberaceae</taxon>
        <taxon>Zingiber</taxon>
    </lineage>
</organism>
<feature type="region of interest" description="Disordered" evidence="2">
    <location>
        <begin position="240"/>
        <end position="320"/>
    </location>
</feature>
<evidence type="ECO:0000313" key="5">
    <source>
        <dbReference type="Proteomes" id="UP000734854"/>
    </source>
</evidence>
<dbReference type="GO" id="GO:0046872">
    <property type="term" value="F:metal ion binding"/>
    <property type="evidence" value="ECO:0007669"/>
    <property type="project" value="UniProtKB-KW"/>
</dbReference>
<dbReference type="EMBL" id="JACMSC010000017">
    <property type="protein sequence ID" value="KAG6480153.1"/>
    <property type="molecule type" value="Genomic_DNA"/>
</dbReference>
<feature type="region of interest" description="Disordered" evidence="2">
    <location>
        <begin position="149"/>
        <end position="182"/>
    </location>
</feature>
<dbReference type="OrthoDB" id="689350at2759"/>
<keyword evidence="1" id="KW-0479">Metal-binding</keyword>
<dbReference type="PROSITE" id="PS50846">
    <property type="entry name" value="HMA_2"/>
    <property type="match status" value="1"/>
</dbReference>
<dbReference type="InterPro" id="IPR006121">
    <property type="entry name" value="HMA_dom"/>
</dbReference>
<dbReference type="Proteomes" id="UP000734854">
    <property type="component" value="Unassembled WGS sequence"/>
</dbReference>
<dbReference type="AlphaFoldDB" id="A0A8J5F2F4"/>
<dbReference type="Pfam" id="PF00403">
    <property type="entry name" value="HMA"/>
    <property type="match status" value="1"/>
</dbReference>
<dbReference type="CDD" id="cd00371">
    <property type="entry name" value="HMA"/>
    <property type="match status" value="1"/>
</dbReference>
<evidence type="ECO:0000256" key="2">
    <source>
        <dbReference type="SAM" id="MobiDB-lite"/>
    </source>
</evidence>
<dbReference type="PANTHER" id="PTHR45868">
    <property type="entry name" value="HEAVY METAL-ASSOCIATED ISOPRENYLATED PLANT PROTEIN 33-RELATED"/>
    <property type="match status" value="1"/>
</dbReference>